<gene>
    <name evidence="9" type="primary">gap</name>
    <name evidence="9" type="ORF">OLEAN_C01110</name>
</gene>
<dbReference type="OrthoDB" id="9803304at2"/>
<dbReference type="PANTHER" id="PTHR43148">
    <property type="entry name" value="GLYCERALDEHYDE-3-PHOSPHATE DEHYDROGENASE 2"/>
    <property type="match status" value="1"/>
</dbReference>
<keyword evidence="5" id="KW-0547">Nucleotide-binding</keyword>
<dbReference type="AlphaFoldDB" id="R4YJE7"/>
<evidence type="ECO:0000313" key="10">
    <source>
        <dbReference type="Proteomes" id="UP000032749"/>
    </source>
</evidence>
<dbReference type="Gene3D" id="3.30.360.10">
    <property type="entry name" value="Dihydrodipicolinate Reductase, domain 2"/>
    <property type="match status" value="1"/>
</dbReference>
<keyword evidence="10" id="KW-1185">Reference proteome</keyword>
<feature type="site" description="Activates thiol group during catalysis" evidence="6">
    <location>
        <position position="181"/>
    </location>
</feature>
<dbReference type="FunFam" id="3.40.50.720:FF:000001">
    <property type="entry name" value="Glyceraldehyde-3-phosphate dehydrogenase"/>
    <property type="match status" value="1"/>
</dbReference>
<dbReference type="FunFam" id="3.30.360.10:FF:000002">
    <property type="entry name" value="Glyceraldehyde-3-phosphate dehydrogenase"/>
    <property type="match status" value="1"/>
</dbReference>
<dbReference type="Proteomes" id="UP000032749">
    <property type="component" value="Chromosome"/>
</dbReference>
<evidence type="ECO:0000256" key="7">
    <source>
        <dbReference type="RuleBase" id="RU000397"/>
    </source>
</evidence>
<accession>R4YJE7</accession>
<feature type="active site" description="Nucleophile" evidence="4">
    <location>
        <position position="154"/>
    </location>
</feature>
<evidence type="ECO:0000256" key="5">
    <source>
        <dbReference type="PIRSR" id="PIRSR000149-3"/>
    </source>
</evidence>
<dbReference type="STRING" id="698738.OLEAN_C01110"/>
<evidence type="ECO:0000256" key="1">
    <source>
        <dbReference type="ARBA" id="ARBA00007406"/>
    </source>
</evidence>
<dbReference type="Gene3D" id="3.40.50.720">
    <property type="entry name" value="NAD(P)-binding Rossmann-like Domain"/>
    <property type="match status" value="1"/>
</dbReference>
<feature type="binding site" evidence="5">
    <location>
        <position position="317"/>
    </location>
    <ligand>
        <name>NAD(+)</name>
        <dbReference type="ChEBI" id="CHEBI:57540"/>
    </ligand>
</feature>
<evidence type="ECO:0000313" key="9">
    <source>
        <dbReference type="EMBL" id="CCK74287.1"/>
    </source>
</evidence>
<name>R4YJE7_OLEAN</name>
<dbReference type="SUPFAM" id="SSF55347">
    <property type="entry name" value="Glyceraldehyde-3-phosphate dehydrogenase-like, C-terminal domain"/>
    <property type="match status" value="1"/>
</dbReference>
<dbReference type="InterPro" id="IPR020829">
    <property type="entry name" value="GlycerAld_3-P_DH_cat"/>
</dbReference>
<feature type="domain" description="Glyceraldehyde 3-phosphate dehydrogenase NAD(P) binding" evidence="8">
    <location>
        <begin position="2"/>
        <end position="154"/>
    </location>
</feature>
<dbReference type="KEGG" id="oai:OLEAN_C01110"/>
<comment type="subunit">
    <text evidence="2">Homotetramer.</text>
</comment>
<dbReference type="SMART" id="SM00846">
    <property type="entry name" value="Gp_dh_N"/>
    <property type="match status" value="1"/>
</dbReference>
<dbReference type="InterPro" id="IPR036291">
    <property type="entry name" value="NAD(P)-bd_dom_sf"/>
</dbReference>
<sequence length="335" mass="36976">MIRIAINGFGRIGRSILRALYERNLQDQLQVVAINELADLESVSYMLRYDSTHGRFPGSVQLKDNGLIVNGDAIQVFHETEVSSLPWQALDIDLVLECTGVVMDSEHAELHLVQGAKRVLISHPAESGVDATVIQGFNQKTLLSDNKIISNGSCSTNCLIPVLQLLNTEFGIERGMTTTIHSAMNDQPVIDAYHSDLRRTRAAVQSIIPVETGLAKGITRLMPELEGKFESLHVRVPTINVSVLDVTLQLKQDVTVEQINTLFKQAAEGELAGILAFTQEPHASVDFNHDPHSGVVDATQTRVSDGSLVKLFIWFDNEWGFANRMLDTALQLKNI</sequence>
<dbReference type="SUPFAM" id="SSF51735">
    <property type="entry name" value="NAD(P)-binding Rossmann-fold domains"/>
    <property type="match status" value="1"/>
</dbReference>
<proteinExistence type="inferred from homology"/>
<dbReference type="InterPro" id="IPR020831">
    <property type="entry name" value="GlycerAld/Erythrose_P_DH"/>
</dbReference>
<dbReference type="GO" id="GO:0016620">
    <property type="term" value="F:oxidoreductase activity, acting on the aldehyde or oxo group of donors, NAD or NADP as acceptor"/>
    <property type="evidence" value="ECO:0007669"/>
    <property type="project" value="InterPro"/>
</dbReference>
<evidence type="ECO:0000256" key="3">
    <source>
        <dbReference type="ARBA" id="ARBA00023002"/>
    </source>
</evidence>
<feature type="binding site" evidence="5">
    <location>
        <position position="122"/>
    </location>
    <ligand>
        <name>NAD(+)</name>
        <dbReference type="ChEBI" id="CHEBI:57540"/>
    </ligand>
</feature>
<keyword evidence="5" id="KW-0520">NAD</keyword>
<dbReference type="GO" id="GO:0051287">
    <property type="term" value="F:NAD binding"/>
    <property type="evidence" value="ECO:0007669"/>
    <property type="project" value="InterPro"/>
</dbReference>
<dbReference type="EMBL" id="FO203512">
    <property type="protein sequence ID" value="CCK74287.1"/>
    <property type="molecule type" value="Genomic_DNA"/>
</dbReference>
<keyword evidence="3 9" id="KW-0560">Oxidoreductase</keyword>
<dbReference type="InterPro" id="IPR020828">
    <property type="entry name" value="GlycerAld_3-P_DH_NAD(P)-bd"/>
</dbReference>
<dbReference type="Pfam" id="PF00044">
    <property type="entry name" value="Gp_dh_N"/>
    <property type="match status" value="1"/>
</dbReference>
<organism evidence="9 10">
    <name type="scientific">Oleispira antarctica RB-8</name>
    <dbReference type="NCBI Taxonomy" id="698738"/>
    <lineage>
        <taxon>Bacteria</taxon>
        <taxon>Pseudomonadati</taxon>
        <taxon>Pseudomonadota</taxon>
        <taxon>Gammaproteobacteria</taxon>
        <taxon>Oceanospirillales</taxon>
        <taxon>Oceanospirillaceae</taxon>
        <taxon>Oleispira</taxon>
    </lineage>
</organism>
<comment type="similarity">
    <text evidence="1 7">Belongs to the glyceraldehyde-3-phosphate dehydrogenase family.</text>
</comment>
<dbReference type="Pfam" id="PF02800">
    <property type="entry name" value="Gp_dh_C"/>
    <property type="match status" value="1"/>
</dbReference>
<dbReference type="PRINTS" id="PR00078">
    <property type="entry name" value="G3PDHDRGNASE"/>
</dbReference>
<feature type="binding site" evidence="5">
    <location>
        <begin position="11"/>
        <end position="12"/>
    </location>
    <ligand>
        <name>NAD(+)</name>
        <dbReference type="ChEBI" id="CHEBI:57540"/>
    </ligand>
</feature>
<dbReference type="PIRSF" id="PIRSF000149">
    <property type="entry name" value="GAP_DH"/>
    <property type="match status" value="1"/>
</dbReference>
<dbReference type="PATRIC" id="fig|698738.3.peg.112"/>
<dbReference type="CDD" id="cd17892">
    <property type="entry name" value="GAPDH_N_E4PDH"/>
    <property type="match status" value="1"/>
</dbReference>
<evidence type="ECO:0000256" key="6">
    <source>
        <dbReference type="PIRSR" id="PIRSR000149-4"/>
    </source>
</evidence>
<dbReference type="EC" id="1.2.1.-" evidence="9"/>
<evidence type="ECO:0000259" key="8">
    <source>
        <dbReference type="SMART" id="SM00846"/>
    </source>
</evidence>
<evidence type="ECO:0000256" key="4">
    <source>
        <dbReference type="PIRSR" id="PIRSR000149-1"/>
    </source>
</evidence>
<evidence type="ECO:0000256" key="2">
    <source>
        <dbReference type="ARBA" id="ARBA00011881"/>
    </source>
</evidence>
<protein>
    <submittedName>
        <fullName evidence="9">Glyceraldehyde-3-phosphate dehydrogenase</fullName>
        <ecNumber evidence="9">1.2.1.-</ecNumber>
    </submittedName>
</protein>
<reference evidence="9 10" key="1">
    <citation type="journal article" date="2013" name="Nat. Commun.">
        <title>Genome sequence and functional genomic analysis of the oil-degrading bacterium Oleispira antarctica.</title>
        <authorList>
            <person name="Kube M."/>
            <person name="Chernikova T.N."/>
            <person name="Al-Ramahi Y."/>
            <person name="Beloqui A."/>
            <person name="Lopez-Cortez N."/>
            <person name="Guazzaroni M.E."/>
            <person name="Heipieper H.J."/>
            <person name="Klages S."/>
            <person name="Kotsyurbenko O.R."/>
            <person name="Langer I."/>
            <person name="Nechitaylo T.Y."/>
            <person name="Lunsdorf H."/>
            <person name="Fernandez M."/>
            <person name="Juarez S."/>
            <person name="Ciordia S."/>
            <person name="Singer A."/>
            <person name="Kagan O."/>
            <person name="Egorova O."/>
            <person name="Petit P.A."/>
            <person name="Stogios P."/>
            <person name="Kim Y."/>
            <person name="Tchigvintsev A."/>
            <person name="Flick R."/>
            <person name="Denaro R."/>
            <person name="Genovese M."/>
            <person name="Albar J.P."/>
            <person name="Reva O.N."/>
            <person name="Martinez-Gomariz M."/>
            <person name="Tran H."/>
            <person name="Ferrer M."/>
            <person name="Savchenko A."/>
            <person name="Yakunin A.F."/>
            <person name="Yakimov M.M."/>
            <person name="Golyshina O.V."/>
            <person name="Reinhardt R."/>
            <person name="Golyshin P.N."/>
        </authorList>
    </citation>
    <scope>NUCLEOTIDE SEQUENCE [LARGE SCALE GENOMIC DNA]</scope>
</reference>
<dbReference type="HOGENOM" id="CLU_030140_0_2_6"/>